<protein>
    <recommendedName>
        <fullName evidence="4">DUF5666 domain-containing protein</fullName>
    </recommendedName>
</protein>
<accession>A0A143PJH4</accession>
<feature type="chain" id="PRO_5007511462" description="DUF5666 domain-containing protein" evidence="1">
    <location>
        <begin position="21"/>
        <end position="125"/>
    </location>
</feature>
<name>A0A143PJH4_LUTPR</name>
<dbReference type="KEGG" id="abac:LuPra_01946"/>
<evidence type="ECO:0008006" key="4">
    <source>
        <dbReference type="Google" id="ProtNLM"/>
    </source>
</evidence>
<proteinExistence type="predicted"/>
<organism evidence="2 3">
    <name type="scientific">Luteitalea pratensis</name>
    <dbReference type="NCBI Taxonomy" id="1855912"/>
    <lineage>
        <taxon>Bacteria</taxon>
        <taxon>Pseudomonadati</taxon>
        <taxon>Acidobacteriota</taxon>
        <taxon>Vicinamibacteria</taxon>
        <taxon>Vicinamibacterales</taxon>
        <taxon>Vicinamibacteraceae</taxon>
        <taxon>Luteitalea</taxon>
    </lineage>
</organism>
<evidence type="ECO:0000313" key="3">
    <source>
        <dbReference type="Proteomes" id="UP000076079"/>
    </source>
</evidence>
<keyword evidence="3" id="KW-1185">Reference proteome</keyword>
<reference evidence="3" key="2">
    <citation type="submission" date="2016-04" db="EMBL/GenBank/DDBJ databases">
        <title>First Complete Genome Sequence of a Subdivision 6 Acidobacterium.</title>
        <authorList>
            <person name="Huang S."/>
            <person name="Vieira S."/>
            <person name="Bunk B."/>
            <person name="Riedel T."/>
            <person name="Sproeer C."/>
            <person name="Overmann J."/>
        </authorList>
    </citation>
    <scope>NUCLEOTIDE SEQUENCE [LARGE SCALE GENOMIC DNA]</scope>
    <source>
        <strain evidence="3">DSM 100886 HEG_-6_39</strain>
    </source>
</reference>
<dbReference type="AlphaFoldDB" id="A0A143PJH4"/>
<dbReference type="EMBL" id="CP015136">
    <property type="protein sequence ID" value="AMY08742.1"/>
    <property type="molecule type" value="Genomic_DNA"/>
</dbReference>
<sequence precursor="true">MRSFLLSALGLVALVGSAAAQPLPTELWAGGVIVKVDSAARTVDVRQGASEQTYVLAADADVKDGSKTVTDLGAAVGQQVRLKYVTTGTTRTTSIVKLLGVPKAGSAAAASAAAVKATQPAATPE</sequence>
<evidence type="ECO:0000256" key="1">
    <source>
        <dbReference type="SAM" id="SignalP"/>
    </source>
</evidence>
<dbReference type="Proteomes" id="UP000076079">
    <property type="component" value="Chromosome"/>
</dbReference>
<evidence type="ECO:0000313" key="2">
    <source>
        <dbReference type="EMBL" id="AMY08742.1"/>
    </source>
</evidence>
<keyword evidence="1" id="KW-0732">Signal</keyword>
<feature type="signal peptide" evidence="1">
    <location>
        <begin position="1"/>
        <end position="20"/>
    </location>
</feature>
<gene>
    <name evidence="2" type="ORF">LuPra_01946</name>
</gene>
<reference evidence="2 3" key="1">
    <citation type="journal article" date="2016" name="Genome Announc.">
        <title>First Complete Genome Sequence of a Subdivision 6 Acidobacterium Strain.</title>
        <authorList>
            <person name="Huang S."/>
            <person name="Vieira S."/>
            <person name="Bunk B."/>
            <person name="Riedel T."/>
            <person name="Sproer C."/>
            <person name="Overmann J."/>
        </authorList>
    </citation>
    <scope>NUCLEOTIDE SEQUENCE [LARGE SCALE GENOMIC DNA]</scope>
    <source>
        <strain evidence="3">DSM 100886 HEG_-6_39</strain>
    </source>
</reference>
<dbReference type="RefSeq" id="WP_110170554.1">
    <property type="nucleotide sequence ID" value="NZ_CP015136.1"/>
</dbReference>